<sequence length="298" mass="32045">MVSDTPPFPSPVKHWHSTAQPAGDPSLAALSQKGKSIMVTGGGNTGIGGETARFFARAGATRIGLLGRRPGPLLENKAHIEKECPGTTVFIQSTDVTNEASVNSAFDNFAMHGKIDVLIHAAAAVGPKDNFADVDGREFLKAVTDNLEGSLWVAKAFIRTAAPDAHVIAINSWGAHLSLNDGFAAYCVAKMAVYRLWDTVLLAKPNLSVFHTQPGVVLTEMNISVGGAASFKGVKTDDVSLPASFNLWLSTPEARFLKGKFLWCNWDIDELKSRAKEIESGRLLNIDLVGWPFDTRTN</sequence>
<dbReference type="EMBL" id="JBHGVX010000007">
    <property type="protein sequence ID" value="KAL1794529.1"/>
    <property type="molecule type" value="Genomic_DNA"/>
</dbReference>
<dbReference type="InterPro" id="IPR002347">
    <property type="entry name" value="SDR_fam"/>
</dbReference>
<evidence type="ECO:0000313" key="5">
    <source>
        <dbReference type="EMBL" id="KAL1794529.1"/>
    </source>
</evidence>
<evidence type="ECO:0000256" key="1">
    <source>
        <dbReference type="ARBA" id="ARBA00006484"/>
    </source>
</evidence>
<evidence type="ECO:0000256" key="3">
    <source>
        <dbReference type="SAM" id="MobiDB-lite"/>
    </source>
</evidence>
<feature type="region of interest" description="Disordered" evidence="3">
    <location>
        <begin position="1"/>
        <end position="25"/>
    </location>
</feature>
<evidence type="ECO:0000259" key="4">
    <source>
        <dbReference type="SMART" id="SM00822"/>
    </source>
</evidence>
<dbReference type="Pfam" id="PF00106">
    <property type="entry name" value="adh_short"/>
    <property type="match status" value="1"/>
</dbReference>
<accession>A0ABR3UDV9</accession>
<feature type="domain" description="Ketoreductase" evidence="4">
    <location>
        <begin position="35"/>
        <end position="176"/>
    </location>
</feature>
<evidence type="ECO:0000256" key="2">
    <source>
        <dbReference type="ARBA" id="ARBA00023002"/>
    </source>
</evidence>
<organism evidence="5 6">
    <name type="scientific">Alternaria dauci</name>
    <dbReference type="NCBI Taxonomy" id="48095"/>
    <lineage>
        <taxon>Eukaryota</taxon>
        <taxon>Fungi</taxon>
        <taxon>Dikarya</taxon>
        <taxon>Ascomycota</taxon>
        <taxon>Pezizomycotina</taxon>
        <taxon>Dothideomycetes</taxon>
        <taxon>Pleosporomycetidae</taxon>
        <taxon>Pleosporales</taxon>
        <taxon>Pleosporineae</taxon>
        <taxon>Pleosporaceae</taxon>
        <taxon>Alternaria</taxon>
        <taxon>Alternaria sect. Porri</taxon>
    </lineage>
</organism>
<dbReference type="RefSeq" id="XP_069305113.1">
    <property type="nucleotide sequence ID" value="XM_069454153.1"/>
</dbReference>
<protein>
    <recommendedName>
        <fullName evidence="4">Ketoreductase domain-containing protein</fullName>
    </recommendedName>
</protein>
<dbReference type="InterPro" id="IPR057326">
    <property type="entry name" value="KR_dom"/>
</dbReference>
<keyword evidence="2" id="KW-0560">Oxidoreductase</keyword>
<feature type="compositionally biased region" description="Pro residues" evidence="3">
    <location>
        <begin position="1"/>
        <end position="10"/>
    </location>
</feature>
<dbReference type="SUPFAM" id="SSF51735">
    <property type="entry name" value="NAD(P)-binding Rossmann-fold domains"/>
    <property type="match status" value="1"/>
</dbReference>
<dbReference type="PRINTS" id="PR00081">
    <property type="entry name" value="GDHRDH"/>
</dbReference>
<dbReference type="PANTHER" id="PTHR42901:SF1">
    <property type="entry name" value="ALCOHOL DEHYDROGENASE"/>
    <property type="match status" value="1"/>
</dbReference>
<dbReference type="SMART" id="SM00822">
    <property type="entry name" value="PKS_KR"/>
    <property type="match status" value="1"/>
</dbReference>
<dbReference type="Gene3D" id="3.40.50.720">
    <property type="entry name" value="NAD(P)-binding Rossmann-like Domain"/>
    <property type="match status" value="1"/>
</dbReference>
<proteinExistence type="inferred from homology"/>
<comment type="similarity">
    <text evidence="1">Belongs to the short-chain dehydrogenases/reductases (SDR) family.</text>
</comment>
<dbReference type="GeneID" id="96088272"/>
<comment type="caution">
    <text evidence="5">The sequence shown here is derived from an EMBL/GenBank/DDBJ whole genome shotgun (WGS) entry which is preliminary data.</text>
</comment>
<dbReference type="CDD" id="cd05233">
    <property type="entry name" value="SDR_c"/>
    <property type="match status" value="1"/>
</dbReference>
<dbReference type="Proteomes" id="UP001578633">
    <property type="component" value="Chromosome 7"/>
</dbReference>
<keyword evidence="6" id="KW-1185">Reference proteome</keyword>
<dbReference type="PANTHER" id="PTHR42901">
    <property type="entry name" value="ALCOHOL DEHYDROGENASE"/>
    <property type="match status" value="1"/>
</dbReference>
<evidence type="ECO:0000313" key="6">
    <source>
        <dbReference type="Proteomes" id="UP001578633"/>
    </source>
</evidence>
<name>A0ABR3UDV9_9PLEO</name>
<reference evidence="5 6" key="1">
    <citation type="submission" date="2024-09" db="EMBL/GenBank/DDBJ databases">
        <title>T2T genomes of carrot and Alternaria dauci and their utility for understanding host-pathogen interaction during carrot leaf blight disease.</title>
        <authorList>
            <person name="Liu W."/>
            <person name="Xu S."/>
            <person name="Ou C."/>
            <person name="Liu X."/>
            <person name="Zhuang F."/>
            <person name="Deng X.W."/>
        </authorList>
    </citation>
    <scope>NUCLEOTIDE SEQUENCE [LARGE SCALE GENOMIC DNA]</scope>
    <source>
        <strain evidence="5 6">A2016</strain>
    </source>
</reference>
<dbReference type="InterPro" id="IPR036291">
    <property type="entry name" value="NAD(P)-bd_dom_sf"/>
</dbReference>
<gene>
    <name evidence="5" type="ORF">ACET3X_007950</name>
</gene>